<name>A0AAV1UUB0_9STRA</name>
<dbReference type="Proteomes" id="UP001162060">
    <property type="component" value="Unassembled WGS sequence"/>
</dbReference>
<gene>
    <name evidence="3" type="ORF">PM001_LOCUS22458</name>
</gene>
<protein>
    <submittedName>
        <fullName evidence="3">Uncharacterized protein</fullName>
    </submittedName>
</protein>
<feature type="region of interest" description="Disordered" evidence="2">
    <location>
        <begin position="33"/>
        <end position="91"/>
    </location>
</feature>
<dbReference type="AlphaFoldDB" id="A0AAV1UUB0"/>
<comment type="caution">
    <text evidence="3">The sequence shown here is derived from an EMBL/GenBank/DDBJ whole genome shotgun (WGS) entry which is preliminary data.</text>
</comment>
<organism evidence="3 4">
    <name type="scientific">Peronospora matthiolae</name>
    <dbReference type="NCBI Taxonomy" id="2874970"/>
    <lineage>
        <taxon>Eukaryota</taxon>
        <taxon>Sar</taxon>
        <taxon>Stramenopiles</taxon>
        <taxon>Oomycota</taxon>
        <taxon>Peronosporomycetes</taxon>
        <taxon>Peronosporales</taxon>
        <taxon>Peronosporaceae</taxon>
        <taxon>Peronospora</taxon>
    </lineage>
</organism>
<dbReference type="EMBL" id="CAKLBY020000227">
    <property type="protein sequence ID" value="CAK7937308.1"/>
    <property type="molecule type" value="Genomic_DNA"/>
</dbReference>
<evidence type="ECO:0000256" key="2">
    <source>
        <dbReference type="SAM" id="MobiDB-lite"/>
    </source>
</evidence>
<sequence length="242" mass="26693">MARISSKMGEGIDTLQSLYSRSGRSFSYGLSSNVAGGSCRTARRDQRNQQSAGHEALSCPTPVECHVSGRGNLSGRHLHRDGSKYAPLGSVDHRLSPPKYVVVAGTPDTARGSDRLDVQELNLVTKQLHDDLAHKRSRRYELHDLVNDDYNSLAYDRSDDRAAFAFAQLENEGLTRSLRDELAAARRDIAQLCEQIAFLVDQNVSLKRDHSKVISAFDRGGVLPLSKRARTDSTGGDVQRKT</sequence>
<proteinExistence type="predicted"/>
<evidence type="ECO:0000313" key="3">
    <source>
        <dbReference type="EMBL" id="CAK7937308.1"/>
    </source>
</evidence>
<accession>A0AAV1UUB0</accession>
<reference evidence="3" key="1">
    <citation type="submission" date="2024-01" db="EMBL/GenBank/DDBJ databases">
        <authorList>
            <person name="Webb A."/>
        </authorList>
    </citation>
    <scope>NUCLEOTIDE SEQUENCE</scope>
    <source>
        <strain evidence="3">Pm1</strain>
    </source>
</reference>
<evidence type="ECO:0000256" key="1">
    <source>
        <dbReference type="SAM" id="Coils"/>
    </source>
</evidence>
<keyword evidence="1" id="KW-0175">Coiled coil</keyword>
<feature type="coiled-coil region" evidence="1">
    <location>
        <begin position="175"/>
        <end position="202"/>
    </location>
</feature>
<evidence type="ECO:0000313" key="4">
    <source>
        <dbReference type="Proteomes" id="UP001162060"/>
    </source>
</evidence>